<gene>
    <name evidence="2" type="ORF">BN9_042040</name>
</gene>
<organism evidence="2 3">
    <name type="scientific">Albugo candida</name>
    <dbReference type="NCBI Taxonomy" id="65357"/>
    <lineage>
        <taxon>Eukaryota</taxon>
        <taxon>Sar</taxon>
        <taxon>Stramenopiles</taxon>
        <taxon>Oomycota</taxon>
        <taxon>Peronosporomycetes</taxon>
        <taxon>Albuginales</taxon>
        <taxon>Albuginaceae</taxon>
        <taxon>Albugo</taxon>
    </lineage>
</organism>
<dbReference type="Proteomes" id="UP000053237">
    <property type="component" value="Unassembled WGS sequence"/>
</dbReference>
<accession>A0A024GA86</accession>
<evidence type="ECO:0000256" key="1">
    <source>
        <dbReference type="SAM" id="MobiDB-lite"/>
    </source>
</evidence>
<name>A0A024GA86_9STRA</name>
<sequence>MSPIMQQGRPIPNNSLSCCKKSQQQSSPMSISSDGSSLALHSESHDSSHGCFFSRYRGETKYTGVRGRNFAAREDTGLPKVCTNCGRSFFSFRLKPATQESIDGDDEGWFCSGECKWSMIMHRQMDEQLSYAIHQDDPDYLDMSDASAYNQISYQSITCP</sequence>
<dbReference type="EMBL" id="CAIX01000048">
    <property type="protein sequence ID" value="CCI43420.1"/>
    <property type="molecule type" value="Genomic_DNA"/>
</dbReference>
<comment type="caution">
    <text evidence="2">The sequence shown here is derived from an EMBL/GenBank/DDBJ whole genome shotgun (WGS) entry which is preliminary data.</text>
</comment>
<reference evidence="2 3" key="1">
    <citation type="submission" date="2012-05" db="EMBL/GenBank/DDBJ databases">
        <title>Recombination and specialization in a pathogen metapopulation.</title>
        <authorList>
            <person name="Gardiner A."/>
            <person name="Kemen E."/>
            <person name="Schultz-Larsen T."/>
            <person name="MacLean D."/>
            <person name="Van Oosterhout C."/>
            <person name="Jones J.D.G."/>
        </authorList>
    </citation>
    <scope>NUCLEOTIDE SEQUENCE [LARGE SCALE GENOMIC DNA]</scope>
    <source>
        <strain evidence="2 3">Ac Nc2</strain>
    </source>
</reference>
<dbReference type="AlphaFoldDB" id="A0A024GA86"/>
<evidence type="ECO:0000313" key="3">
    <source>
        <dbReference type="Proteomes" id="UP000053237"/>
    </source>
</evidence>
<dbReference type="OrthoDB" id="104347at2759"/>
<proteinExistence type="predicted"/>
<evidence type="ECO:0000313" key="2">
    <source>
        <dbReference type="EMBL" id="CCI43420.1"/>
    </source>
</evidence>
<protein>
    <submittedName>
        <fullName evidence="2">Uncharacterized protein</fullName>
    </submittedName>
</protein>
<dbReference type="InParanoid" id="A0A024GA86"/>
<feature type="compositionally biased region" description="Low complexity" evidence="1">
    <location>
        <begin position="15"/>
        <end position="37"/>
    </location>
</feature>
<keyword evidence="3" id="KW-1185">Reference proteome</keyword>
<feature type="region of interest" description="Disordered" evidence="1">
    <location>
        <begin position="1"/>
        <end position="49"/>
    </location>
</feature>